<name>A0ABN7VSZ4_GIGMA</name>
<dbReference type="EMBL" id="CAJVQB010021135">
    <property type="protein sequence ID" value="CAG8796289.1"/>
    <property type="molecule type" value="Genomic_DNA"/>
</dbReference>
<gene>
    <name evidence="1" type="ORF">GMARGA_LOCUS22172</name>
</gene>
<dbReference type="PANTHER" id="PTHR46954:SF1">
    <property type="entry name" value="C2H2-TYPE DOMAIN-CONTAINING PROTEIN"/>
    <property type="match status" value="1"/>
</dbReference>
<sequence>MIKHLRQVLEKKYNVYLSRQCISAYLEPYHSYTFVARRYHHPAKVALASIARTEIKPHINKHYCLASVKAARMLAEVYVDDAVIIFQDNKAKVSLDVPAVGRTFKTIQTINEPVLVADHDFLVSSKIKLILSVYLVIDPANSNNSLRLDQLAIFIRPEYFVGTSFLTHMSDLQSIISNQQFAAAILKEDKVKPVWVLLIDGGPDENPKHLKNIIYVYNPVERSMASLSEKLAGIILPINKFGSHLDSQGKVLDENLVYKNFEFAGKSLCDIWKKDDINSKPVTTEYIDQVRQPFAEMGSLISWEWVDQHTQISLFLDQNNGFLSSITKGKDQYYINPIHALQYYDKLKILPYDCCYPSISRELHQRLCYTTCANGPSNAAEDVMYLSPQVAIEWRKVQSDVE</sequence>
<dbReference type="Proteomes" id="UP000789901">
    <property type="component" value="Unassembled WGS sequence"/>
</dbReference>
<protein>
    <submittedName>
        <fullName evidence="1">18542_t:CDS:1</fullName>
    </submittedName>
</protein>
<evidence type="ECO:0000313" key="2">
    <source>
        <dbReference type="Proteomes" id="UP000789901"/>
    </source>
</evidence>
<reference evidence="1 2" key="1">
    <citation type="submission" date="2021-06" db="EMBL/GenBank/DDBJ databases">
        <authorList>
            <person name="Kallberg Y."/>
            <person name="Tangrot J."/>
            <person name="Rosling A."/>
        </authorList>
    </citation>
    <scope>NUCLEOTIDE SEQUENCE [LARGE SCALE GENOMIC DNA]</scope>
    <source>
        <strain evidence="1 2">120-4 pot B 10/14</strain>
    </source>
</reference>
<accession>A0ABN7VSZ4</accession>
<organism evidence="1 2">
    <name type="scientific">Gigaspora margarita</name>
    <dbReference type="NCBI Taxonomy" id="4874"/>
    <lineage>
        <taxon>Eukaryota</taxon>
        <taxon>Fungi</taxon>
        <taxon>Fungi incertae sedis</taxon>
        <taxon>Mucoromycota</taxon>
        <taxon>Glomeromycotina</taxon>
        <taxon>Glomeromycetes</taxon>
        <taxon>Diversisporales</taxon>
        <taxon>Gigasporaceae</taxon>
        <taxon>Gigaspora</taxon>
    </lineage>
</organism>
<evidence type="ECO:0000313" key="1">
    <source>
        <dbReference type="EMBL" id="CAG8796289.1"/>
    </source>
</evidence>
<keyword evidence="2" id="KW-1185">Reference proteome</keyword>
<proteinExistence type="predicted"/>
<feature type="non-terminal residue" evidence="1">
    <location>
        <position position="402"/>
    </location>
</feature>
<comment type="caution">
    <text evidence="1">The sequence shown here is derived from an EMBL/GenBank/DDBJ whole genome shotgun (WGS) entry which is preliminary data.</text>
</comment>
<dbReference type="PANTHER" id="PTHR46954">
    <property type="entry name" value="C2H2-TYPE DOMAIN-CONTAINING PROTEIN"/>
    <property type="match status" value="1"/>
</dbReference>